<name>X0ZUU2_9ZZZZ</name>
<sequence length="43" mass="5010">MNEKVTEKSGIVQKDGFGLMNFVFHEKNPILKLNEYVFTNGEY</sequence>
<protein>
    <submittedName>
        <fullName evidence="1">Uncharacterized protein</fullName>
    </submittedName>
</protein>
<reference evidence="1" key="1">
    <citation type="journal article" date="2014" name="Front. Microbiol.">
        <title>High frequency of phylogenetically diverse reductive dehalogenase-homologous genes in deep subseafloor sedimentary metagenomes.</title>
        <authorList>
            <person name="Kawai M."/>
            <person name="Futagami T."/>
            <person name="Toyoda A."/>
            <person name="Takaki Y."/>
            <person name="Nishi S."/>
            <person name="Hori S."/>
            <person name="Arai W."/>
            <person name="Tsubouchi T."/>
            <person name="Morono Y."/>
            <person name="Uchiyama I."/>
            <person name="Ito T."/>
            <person name="Fujiyama A."/>
            <person name="Inagaki F."/>
            <person name="Takami H."/>
        </authorList>
    </citation>
    <scope>NUCLEOTIDE SEQUENCE</scope>
    <source>
        <strain evidence="1">Expedition CK06-06</strain>
    </source>
</reference>
<dbReference type="EMBL" id="BARS01054821">
    <property type="protein sequence ID" value="GAG51896.1"/>
    <property type="molecule type" value="Genomic_DNA"/>
</dbReference>
<organism evidence="1">
    <name type="scientific">marine sediment metagenome</name>
    <dbReference type="NCBI Taxonomy" id="412755"/>
    <lineage>
        <taxon>unclassified sequences</taxon>
        <taxon>metagenomes</taxon>
        <taxon>ecological metagenomes</taxon>
    </lineage>
</organism>
<proteinExistence type="predicted"/>
<evidence type="ECO:0000313" key="1">
    <source>
        <dbReference type="EMBL" id="GAG51896.1"/>
    </source>
</evidence>
<comment type="caution">
    <text evidence="1">The sequence shown here is derived from an EMBL/GenBank/DDBJ whole genome shotgun (WGS) entry which is preliminary data.</text>
</comment>
<accession>X0ZUU2</accession>
<dbReference type="AlphaFoldDB" id="X0ZUU2"/>
<gene>
    <name evidence="1" type="ORF">S01H1_81074</name>
</gene>